<dbReference type="PROSITE" id="PS50109">
    <property type="entry name" value="HIS_KIN"/>
    <property type="match status" value="1"/>
</dbReference>
<keyword evidence="12" id="KW-0175">Coiled coil</keyword>
<dbReference type="Gene3D" id="6.10.340.10">
    <property type="match status" value="1"/>
</dbReference>
<comment type="catalytic activity">
    <reaction evidence="1">
        <text>ATP + protein L-histidine = ADP + protein N-phospho-L-histidine.</text>
        <dbReference type="EC" id="2.7.13.3"/>
    </reaction>
</comment>
<evidence type="ECO:0000256" key="4">
    <source>
        <dbReference type="ARBA" id="ARBA00022475"/>
    </source>
</evidence>
<keyword evidence="13" id="KW-1133">Transmembrane helix</keyword>
<dbReference type="Pfam" id="PF02518">
    <property type="entry name" value="HATPase_c"/>
    <property type="match status" value="1"/>
</dbReference>
<feature type="coiled-coil region" evidence="12">
    <location>
        <begin position="214"/>
        <end position="241"/>
    </location>
</feature>
<evidence type="ECO:0000256" key="10">
    <source>
        <dbReference type="ARBA" id="ARBA00023012"/>
    </source>
</evidence>
<comment type="subcellular location">
    <subcellularLocation>
        <location evidence="2">Cell membrane</location>
        <topology evidence="2">Multi-pass membrane protein</topology>
    </subcellularLocation>
</comment>
<evidence type="ECO:0000256" key="8">
    <source>
        <dbReference type="ARBA" id="ARBA00022777"/>
    </source>
</evidence>
<dbReference type="CDD" id="cd06225">
    <property type="entry name" value="HAMP"/>
    <property type="match status" value="1"/>
</dbReference>
<evidence type="ECO:0000256" key="11">
    <source>
        <dbReference type="ARBA" id="ARBA00023136"/>
    </source>
</evidence>
<dbReference type="PROSITE" id="PS50885">
    <property type="entry name" value="HAMP"/>
    <property type="match status" value="1"/>
</dbReference>
<dbReference type="PRINTS" id="PR00344">
    <property type="entry name" value="BCTRLSENSOR"/>
</dbReference>
<dbReference type="AlphaFoldDB" id="A0A511V1D3"/>
<proteinExistence type="predicted"/>
<dbReference type="PANTHER" id="PTHR45453:SF1">
    <property type="entry name" value="PHOSPHATE REGULON SENSOR PROTEIN PHOR"/>
    <property type="match status" value="1"/>
</dbReference>
<evidence type="ECO:0000256" key="13">
    <source>
        <dbReference type="SAM" id="Phobius"/>
    </source>
</evidence>
<dbReference type="PANTHER" id="PTHR45453">
    <property type="entry name" value="PHOSPHATE REGULON SENSOR PROTEIN PHOR"/>
    <property type="match status" value="1"/>
</dbReference>
<evidence type="ECO:0000259" key="14">
    <source>
        <dbReference type="PROSITE" id="PS50109"/>
    </source>
</evidence>
<dbReference type="Pfam" id="PF00672">
    <property type="entry name" value="HAMP"/>
    <property type="match status" value="1"/>
</dbReference>
<evidence type="ECO:0000256" key="6">
    <source>
        <dbReference type="ARBA" id="ARBA00022679"/>
    </source>
</evidence>
<evidence type="ECO:0000313" key="16">
    <source>
        <dbReference type="EMBL" id="GEN31563.1"/>
    </source>
</evidence>
<dbReference type="GO" id="GO:0004721">
    <property type="term" value="F:phosphoprotein phosphatase activity"/>
    <property type="evidence" value="ECO:0007669"/>
    <property type="project" value="TreeGrafter"/>
</dbReference>
<evidence type="ECO:0000256" key="12">
    <source>
        <dbReference type="SAM" id="Coils"/>
    </source>
</evidence>
<dbReference type="SUPFAM" id="SSF55874">
    <property type="entry name" value="ATPase domain of HSP90 chaperone/DNA topoisomerase II/histidine kinase"/>
    <property type="match status" value="1"/>
</dbReference>
<keyword evidence="8 16" id="KW-0418">Kinase</keyword>
<dbReference type="Proteomes" id="UP000321491">
    <property type="component" value="Unassembled WGS sequence"/>
</dbReference>
<keyword evidence="13" id="KW-0812">Transmembrane</keyword>
<feature type="domain" description="Histidine kinase" evidence="14">
    <location>
        <begin position="241"/>
        <end position="457"/>
    </location>
</feature>
<keyword evidence="5" id="KW-0597">Phosphoprotein</keyword>
<evidence type="ECO:0000256" key="1">
    <source>
        <dbReference type="ARBA" id="ARBA00000085"/>
    </source>
</evidence>
<dbReference type="FunFam" id="1.10.287.130:FF:000001">
    <property type="entry name" value="Two-component sensor histidine kinase"/>
    <property type="match status" value="1"/>
</dbReference>
<keyword evidence="4" id="KW-1003">Cell membrane</keyword>
<feature type="transmembrane region" description="Helical" evidence="13">
    <location>
        <begin position="161"/>
        <end position="183"/>
    </location>
</feature>
<reference evidence="16 17" key="1">
    <citation type="submission" date="2019-07" db="EMBL/GenBank/DDBJ databases">
        <title>Whole genome shotgun sequence of Cerasibacillus quisquiliarum NBRC 102429.</title>
        <authorList>
            <person name="Hosoyama A."/>
            <person name="Uohara A."/>
            <person name="Ohji S."/>
            <person name="Ichikawa N."/>
        </authorList>
    </citation>
    <scope>NUCLEOTIDE SEQUENCE [LARGE SCALE GENOMIC DNA]</scope>
    <source>
        <strain evidence="16 17">NBRC 102429</strain>
    </source>
</reference>
<dbReference type="GO" id="GO:0005886">
    <property type="term" value="C:plasma membrane"/>
    <property type="evidence" value="ECO:0007669"/>
    <property type="project" value="UniProtKB-SubCell"/>
</dbReference>
<dbReference type="InterPro" id="IPR003594">
    <property type="entry name" value="HATPase_dom"/>
</dbReference>
<evidence type="ECO:0000256" key="7">
    <source>
        <dbReference type="ARBA" id="ARBA00022741"/>
    </source>
</evidence>
<dbReference type="Pfam" id="PF00512">
    <property type="entry name" value="HisKA"/>
    <property type="match status" value="1"/>
</dbReference>
<keyword evidence="9" id="KW-0067">ATP-binding</keyword>
<dbReference type="GO" id="GO:0000155">
    <property type="term" value="F:phosphorelay sensor kinase activity"/>
    <property type="evidence" value="ECO:0007669"/>
    <property type="project" value="InterPro"/>
</dbReference>
<dbReference type="GO" id="GO:0005524">
    <property type="term" value="F:ATP binding"/>
    <property type="evidence" value="ECO:0007669"/>
    <property type="project" value="UniProtKB-KW"/>
</dbReference>
<feature type="domain" description="HAMP" evidence="15">
    <location>
        <begin position="181"/>
        <end position="233"/>
    </location>
</feature>
<dbReference type="CDD" id="cd00075">
    <property type="entry name" value="HATPase"/>
    <property type="match status" value="1"/>
</dbReference>
<dbReference type="SMART" id="SM00304">
    <property type="entry name" value="HAMP"/>
    <property type="match status" value="1"/>
</dbReference>
<dbReference type="SMART" id="SM00387">
    <property type="entry name" value="HATPase_c"/>
    <property type="match status" value="1"/>
</dbReference>
<evidence type="ECO:0000256" key="2">
    <source>
        <dbReference type="ARBA" id="ARBA00004651"/>
    </source>
</evidence>
<dbReference type="Gene3D" id="1.10.287.130">
    <property type="match status" value="1"/>
</dbReference>
<dbReference type="InterPro" id="IPR036890">
    <property type="entry name" value="HATPase_C_sf"/>
</dbReference>
<keyword evidence="7" id="KW-0547">Nucleotide-binding</keyword>
<name>A0A511V1D3_9BACI</name>
<dbReference type="Gene3D" id="3.30.565.10">
    <property type="entry name" value="Histidine kinase-like ATPase, C-terminal domain"/>
    <property type="match status" value="1"/>
</dbReference>
<evidence type="ECO:0000256" key="3">
    <source>
        <dbReference type="ARBA" id="ARBA00012438"/>
    </source>
</evidence>
<evidence type="ECO:0000259" key="15">
    <source>
        <dbReference type="PROSITE" id="PS50885"/>
    </source>
</evidence>
<organism evidence="16 17">
    <name type="scientific">Cerasibacillus quisquiliarum</name>
    <dbReference type="NCBI Taxonomy" id="227865"/>
    <lineage>
        <taxon>Bacteria</taxon>
        <taxon>Bacillati</taxon>
        <taxon>Bacillota</taxon>
        <taxon>Bacilli</taxon>
        <taxon>Bacillales</taxon>
        <taxon>Bacillaceae</taxon>
        <taxon>Cerasibacillus</taxon>
    </lineage>
</organism>
<dbReference type="EC" id="2.7.13.3" evidence="3"/>
<evidence type="ECO:0000256" key="5">
    <source>
        <dbReference type="ARBA" id="ARBA00022553"/>
    </source>
</evidence>
<evidence type="ECO:0000256" key="9">
    <source>
        <dbReference type="ARBA" id="ARBA00022840"/>
    </source>
</evidence>
<dbReference type="EMBL" id="BJXW01000019">
    <property type="protein sequence ID" value="GEN31563.1"/>
    <property type="molecule type" value="Genomic_DNA"/>
</dbReference>
<evidence type="ECO:0000313" key="17">
    <source>
        <dbReference type="Proteomes" id="UP000321491"/>
    </source>
</evidence>
<dbReference type="GO" id="GO:0016036">
    <property type="term" value="P:cellular response to phosphate starvation"/>
    <property type="evidence" value="ECO:0007669"/>
    <property type="project" value="TreeGrafter"/>
</dbReference>
<dbReference type="CDD" id="cd00082">
    <property type="entry name" value="HisKA"/>
    <property type="match status" value="1"/>
</dbReference>
<keyword evidence="6" id="KW-0808">Transferase</keyword>
<dbReference type="InterPro" id="IPR036097">
    <property type="entry name" value="HisK_dim/P_sf"/>
</dbReference>
<keyword evidence="17" id="KW-1185">Reference proteome</keyword>
<sequence length="457" mass="52022">MFNKISFKIGFLFFVFILIIEAFIFFTLYTNLANERVEEVMESLLARGNTHRDVLEDYYDHSTIKHVGIMESASEFIVIVTNEQEDVLISSDPVEEEMLSLIEKTKNIPPEGKIVEARWMEQKYIATSSPIMINGEDRGFVYMFAPTDFIKKTIHQLSEQFTIISVITVGLTVITIVILSRFITQPLIRMKEATEQLSKGSHHVSLHTNRNDELGDLANSITKLSNELERMKSERNEFLGSISHELRTPVTYIKGYAEIMNRPQLSREDIVSFSKIIQEEAEKLAELIRNLFELAKMDQHNFVIVRENVKICDVLYSVEKRIRPVLSEKNIHLTVNCPDGLEAYVDPNRLQQVLLNILDNARKYSSKGSQIIIDALETDDYMTIAIQDEGEGIPKDDLPYVFERLYRVEKSRSRHSGGSGLGLPIAKEIVMSHGGKMTIDSELGVGTTVTIILPKGE</sequence>
<dbReference type="InterPro" id="IPR003661">
    <property type="entry name" value="HisK_dim/P_dom"/>
</dbReference>
<keyword evidence="11 13" id="KW-0472">Membrane</keyword>
<accession>A0A511V1D3</accession>
<dbReference type="InterPro" id="IPR050351">
    <property type="entry name" value="BphY/WalK/GraS-like"/>
</dbReference>
<dbReference type="RefSeq" id="WP_146937869.1">
    <property type="nucleotide sequence ID" value="NZ_BJXW01000019.1"/>
</dbReference>
<comment type="caution">
    <text evidence="16">The sequence shown here is derived from an EMBL/GenBank/DDBJ whole genome shotgun (WGS) entry which is preliminary data.</text>
</comment>
<dbReference type="InterPro" id="IPR003660">
    <property type="entry name" value="HAMP_dom"/>
</dbReference>
<dbReference type="FunFam" id="3.30.565.10:FF:000006">
    <property type="entry name" value="Sensor histidine kinase WalK"/>
    <property type="match status" value="1"/>
</dbReference>
<gene>
    <name evidence="16" type="primary">lcoS</name>
    <name evidence="16" type="ORF">CQU01_18010</name>
</gene>
<dbReference type="OrthoDB" id="9813151at2"/>
<feature type="transmembrane region" description="Helical" evidence="13">
    <location>
        <begin position="9"/>
        <end position="29"/>
    </location>
</feature>
<protein>
    <recommendedName>
        <fullName evidence="3">histidine kinase</fullName>
        <ecNumber evidence="3">2.7.13.3</ecNumber>
    </recommendedName>
</protein>
<dbReference type="InterPro" id="IPR005467">
    <property type="entry name" value="His_kinase_dom"/>
</dbReference>
<dbReference type="InterPro" id="IPR004358">
    <property type="entry name" value="Sig_transdc_His_kin-like_C"/>
</dbReference>
<dbReference type="SUPFAM" id="SSF158472">
    <property type="entry name" value="HAMP domain-like"/>
    <property type="match status" value="1"/>
</dbReference>
<dbReference type="SUPFAM" id="SSF47384">
    <property type="entry name" value="Homodimeric domain of signal transducing histidine kinase"/>
    <property type="match status" value="1"/>
</dbReference>
<dbReference type="SMART" id="SM00388">
    <property type="entry name" value="HisKA"/>
    <property type="match status" value="1"/>
</dbReference>
<keyword evidence="10" id="KW-0902">Two-component regulatory system</keyword>